<protein>
    <submittedName>
        <fullName evidence="5">DYW domain</fullName>
    </submittedName>
</protein>
<evidence type="ECO:0000256" key="1">
    <source>
        <dbReference type="ARBA" id="ARBA00006643"/>
    </source>
</evidence>
<dbReference type="Pfam" id="PF13041">
    <property type="entry name" value="PPR_2"/>
    <property type="match status" value="1"/>
</dbReference>
<gene>
    <name evidence="5" type="ORF">RJ641_035269</name>
</gene>
<comment type="similarity">
    <text evidence="1">Belongs to the PPR family. PCMP-H subfamily.</text>
</comment>
<dbReference type="SUPFAM" id="SSF48452">
    <property type="entry name" value="TPR-like"/>
    <property type="match status" value="1"/>
</dbReference>
<dbReference type="GO" id="GO:0009451">
    <property type="term" value="P:RNA modification"/>
    <property type="evidence" value="ECO:0007669"/>
    <property type="project" value="InterPro"/>
</dbReference>
<dbReference type="InterPro" id="IPR046848">
    <property type="entry name" value="E_motif"/>
</dbReference>
<feature type="repeat" description="PPR" evidence="3">
    <location>
        <begin position="59"/>
        <end position="93"/>
    </location>
</feature>
<organism evidence="5 6">
    <name type="scientific">Dillenia turbinata</name>
    <dbReference type="NCBI Taxonomy" id="194707"/>
    <lineage>
        <taxon>Eukaryota</taxon>
        <taxon>Viridiplantae</taxon>
        <taxon>Streptophyta</taxon>
        <taxon>Embryophyta</taxon>
        <taxon>Tracheophyta</taxon>
        <taxon>Spermatophyta</taxon>
        <taxon>Magnoliopsida</taxon>
        <taxon>eudicotyledons</taxon>
        <taxon>Gunneridae</taxon>
        <taxon>Pentapetalae</taxon>
        <taxon>Dilleniales</taxon>
        <taxon>Dilleniaceae</taxon>
        <taxon>Dillenia</taxon>
    </lineage>
</organism>
<dbReference type="Gene3D" id="1.25.40.10">
    <property type="entry name" value="Tetratricopeptide repeat domain"/>
    <property type="match status" value="4"/>
</dbReference>
<dbReference type="AlphaFoldDB" id="A0AAN8ZC59"/>
<dbReference type="Pfam" id="PF01535">
    <property type="entry name" value="PPR"/>
    <property type="match status" value="4"/>
</dbReference>
<sequence>MITMYVRSGDTNAALNVFDKMTLRTSVTWNSILSGYCERPGQFEIETALNFFNKIPINDIASWNTMISGFAQNEKMHQARELFLAMPDRNSVQWSTMKLWNCFGWLRLRVLLHAPRLMKFGNVELAEKLFEAMLVKNLITWNAMIWGYVEICRAEDGLKLFKKLVEIEIDVVTWKAMISGYAQYGAGEKALSLLNEMKEEGTKSNWIPFVAVLSACNHAGLVDLGIRYFESMLTDYGVQAKADHYMSLLGACRIHKNLERAEYAAEDLLGLDPASAAGYFQLANAYAEVNRWDQVVSWIEIKSGVQEFRSGDRIHLKLAEIHEKLKDLERRMKLEGYMPELEFALHDVGEEKKEQLLLRHSEKLAIAFGLLRMPLGICCNQIMR</sequence>
<dbReference type="InterPro" id="IPR046960">
    <property type="entry name" value="PPR_At4g14850-like_plant"/>
</dbReference>
<dbReference type="GO" id="GO:0003723">
    <property type="term" value="F:RNA binding"/>
    <property type="evidence" value="ECO:0007669"/>
    <property type="project" value="InterPro"/>
</dbReference>
<feature type="domain" description="DYW" evidence="4">
    <location>
        <begin position="336"/>
        <end position="379"/>
    </location>
</feature>
<name>A0AAN8ZC59_9MAGN</name>
<evidence type="ECO:0000313" key="5">
    <source>
        <dbReference type="EMBL" id="KAK6935114.1"/>
    </source>
</evidence>
<dbReference type="InterPro" id="IPR032867">
    <property type="entry name" value="DYW_dom"/>
</dbReference>
<evidence type="ECO:0000259" key="4">
    <source>
        <dbReference type="Pfam" id="PF14432"/>
    </source>
</evidence>
<dbReference type="InterPro" id="IPR002885">
    <property type="entry name" value="PPR_rpt"/>
</dbReference>
<dbReference type="EMBL" id="JBAMMX010000008">
    <property type="protein sequence ID" value="KAK6935114.1"/>
    <property type="molecule type" value="Genomic_DNA"/>
</dbReference>
<evidence type="ECO:0000313" key="6">
    <source>
        <dbReference type="Proteomes" id="UP001370490"/>
    </source>
</evidence>
<comment type="caution">
    <text evidence="5">The sequence shown here is derived from an EMBL/GenBank/DDBJ whole genome shotgun (WGS) entry which is preliminary data.</text>
</comment>
<dbReference type="InterPro" id="IPR011990">
    <property type="entry name" value="TPR-like_helical_dom_sf"/>
</dbReference>
<reference evidence="5 6" key="1">
    <citation type="submission" date="2023-12" db="EMBL/GenBank/DDBJ databases">
        <title>A high-quality genome assembly for Dillenia turbinata (Dilleniales).</title>
        <authorList>
            <person name="Chanderbali A."/>
        </authorList>
    </citation>
    <scope>NUCLEOTIDE SEQUENCE [LARGE SCALE GENOMIC DNA]</scope>
    <source>
        <strain evidence="5">LSX21</strain>
        <tissue evidence="5">Leaf</tissue>
    </source>
</reference>
<dbReference type="Pfam" id="PF14432">
    <property type="entry name" value="DYW_deaminase"/>
    <property type="match status" value="1"/>
</dbReference>
<feature type="repeat" description="PPR" evidence="3">
    <location>
        <begin position="170"/>
        <end position="204"/>
    </location>
</feature>
<dbReference type="PROSITE" id="PS51375">
    <property type="entry name" value="PPR"/>
    <property type="match status" value="2"/>
</dbReference>
<accession>A0AAN8ZC59</accession>
<evidence type="ECO:0000256" key="3">
    <source>
        <dbReference type="PROSITE-ProRule" id="PRU00708"/>
    </source>
</evidence>
<dbReference type="Proteomes" id="UP001370490">
    <property type="component" value="Unassembled WGS sequence"/>
</dbReference>
<keyword evidence="6" id="KW-1185">Reference proteome</keyword>
<dbReference type="PANTHER" id="PTHR47926">
    <property type="entry name" value="PENTATRICOPEPTIDE REPEAT-CONTAINING PROTEIN"/>
    <property type="match status" value="1"/>
</dbReference>
<proteinExistence type="inferred from homology"/>
<dbReference type="NCBIfam" id="TIGR00756">
    <property type="entry name" value="PPR"/>
    <property type="match status" value="2"/>
</dbReference>
<keyword evidence="2" id="KW-0677">Repeat</keyword>
<evidence type="ECO:0000256" key="2">
    <source>
        <dbReference type="ARBA" id="ARBA00022737"/>
    </source>
</evidence>
<dbReference type="Pfam" id="PF20431">
    <property type="entry name" value="E_motif"/>
    <property type="match status" value="1"/>
</dbReference>
<dbReference type="GO" id="GO:0008270">
    <property type="term" value="F:zinc ion binding"/>
    <property type="evidence" value="ECO:0007669"/>
    <property type="project" value="InterPro"/>
</dbReference>
<dbReference type="PANTHER" id="PTHR47926:SF410">
    <property type="entry name" value="(WILD MALAYSIAN BANANA) HYPOTHETICAL PROTEIN"/>
    <property type="match status" value="1"/>
</dbReference>